<feature type="compositionally biased region" description="Low complexity" evidence="10">
    <location>
        <begin position="84"/>
        <end position="95"/>
    </location>
</feature>
<name>A0AAV8P5R2_ENSVE</name>
<accession>A0AAV8P5R2</accession>
<evidence type="ECO:0000256" key="4">
    <source>
        <dbReference type="ARBA" id="ARBA00022833"/>
    </source>
</evidence>
<comment type="cofactor">
    <cofactor evidence="9">
        <name>Zn(2+)</name>
        <dbReference type="ChEBI" id="CHEBI:29105"/>
    </cofactor>
    <text evidence="9">Binds 1 zinc ion per subunit.</text>
</comment>
<evidence type="ECO:0000256" key="7">
    <source>
        <dbReference type="ARBA" id="ARBA00023008"/>
    </source>
</evidence>
<comment type="catalytic activity">
    <reaction evidence="8 9">
        <text>2 superoxide + 2 H(+) = H2O2 + O2</text>
        <dbReference type="Rhea" id="RHEA:20696"/>
        <dbReference type="ChEBI" id="CHEBI:15378"/>
        <dbReference type="ChEBI" id="CHEBI:15379"/>
        <dbReference type="ChEBI" id="CHEBI:16240"/>
        <dbReference type="ChEBI" id="CHEBI:18421"/>
        <dbReference type="EC" id="1.15.1.1"/>
    </reaction>
</comment>
<evidence type="ECO:0000256" key="1">
    <source>
        <dbReference type="ARBA" id="ARBA00003917"/>
    </source>
</evidence>
<feature type="chain" id="PRO_5043350398" description="Superoxide dismutase [Cu-Zn]" evidence="11">
    <location>
        <begin position="40"/>
        <end position="391"/>
    </location>
</feature>
<dbReference type="GO" id="GO:0004784">
    <property type="term" value="F:superoxide dismutase activity"/>
    <property type="evidence" value="ECO:0007669"/>
    <property type="project" value="UniProtKB-EC"/>
</dbReference>
<evidence type="ECO:0000313" key="13">
    <source>
        <dbReference type="EMBL" id="KAJ8467522.1"/>
    </source>
</evidence>
<evidence type="ECO:0000256" key="9">
    <source>
        <dbReference type="RuleBase" id="RU000393"/>
    </source>
</evidence>
<feature type="region of interest" description="Disordered" evidence="10">
    <location>
        <begin position="84"/>
        <end position="119"/>
    </location>
</feature>
<evidence type="ECO:0000256" key="6">
    <source>
        <dbReference type="ARBA" id="ARBA00023002"/>
    </source>
</evidence>
<dbReference type="PRINTS" id="PR00068">
    <property type="entry name" value="CUZNDISMTASE"/>
</dbReference>
<dbReference type="InterPro" id="IPR001424">
    <property type="entry name" value="SOD_Cu_Zn_dom"/>
</dbReference>
<dbReference type="SUPFAM" id="SSF49329">
    <property type="entry name" value="Cu,Zn superoxide dismutase-like"/>
    <property type="match status" value="1"/>
</dbReference>
<sequence>MAIGTILFSVSSSLYHRKLLLSAFAALLLLVGKPRPAQSSPLKPKTSTISAAPAILPYDPKFSYLAPALAPDVMPVFPTPGAGSAAPPASSLPTIPSSPSPPNPDELQPNSATAPSGSAALTSAAARSRGSLGGVSVAMAAGLLLMWWLDVVELTSSSDAIHNATNGNVLPHRRASITHLPCLITFCRKVFDKIPKPWRLRYIHEVAGFCFAVRTFSHTPCTKTRLPLLPHPLLSSLGNMVKAVAVLGGTEGVGGVIYFSQEGNGPTMVNGNISGLSPGLHGFHVHEFGDTANGCMSTGPHFNPTGEDHGDREDPVRHIGDLGNVIAGDDGTANFTMFDSKIALGGSDSISGRAIVVHADPDDLGRGGHELSKTTGNSGARVACGVIGLQE</sequence>
<keyword evidence="3 9" id="KW-0479">Metal-binding</keyword>
<dbReference type="InterPro" id="IPR018152">
    <property type="entry name" value="SOD_Cu/Zn_BS"/>
</dbReference>
<proteinExistence type="inferred from homology"/>
<reference evidence="13 14" key="1">
    <citation type="submission" date="2022-12" db="EMBL/GenBank/DDBJ databases">
        <title>Chromosome-scale assembly of the Ensete ventricosum genome.</title>
        <authorList>
            <person name="Dussert Y."/>
            <person name="Stocks J."/>
            <person name="Wendawek A."/>
            <person name="Woldeyes F."/>
            <person name="Nichols R.A."/>
            <person name="Borrell J.S."/>
        </authorList>
    </citation>
    <scope>NUCLEOTIDE SEQUENCE [LARGE SCALE GENOMIC DNA]</scope>
    <source>
        <strain evidence="14">cv. Maze</strain>
        <tissue evidence="13">Seeds</tissue>
    </source>
</reference>
<comment type="cofactor">
    <cofactor evidence="9">
        <name>Cu cation</name>
        <dbReference type="ChEBI" id="CHEBI:23378"/>
    </cofactor>
    <text evidence="9">Binds 1 copper ion per subunit.</text>
</comment>
<dbReference type="InterPro" id="IPR036423">
    <property type="entry name" value="SOD-like_Cu/Zn_dom_sf"/>
</dbReference>
<evidence type="ECO:0000313" key="14">
    <source>
        <dbReference type="Proteomes" id="UP001222027"/>
    </source>
</evidence>
<dbReference type="Pfam" id="PF00080">
    <property type="entry name" value="Sod_Cu"/>
    <property type="match status" value="1"/>
</dbReference>
<dbReference type="AlphaFoldDB" id="A0AAV8P5R2"/>
<evidence type="ECO:0000256" key="3">
    <source>
        <dbReference type="ARBA" id="ARBA00022723"/>
    </source>
</evidence>
<dbReference type="PANTHER" id="PTHR10003">
    <property type="entry name" value="SUPEROXIDE DISMUTASE CU-ZN -RELATED"/>
    <property type="match status" value="1"/>
</dbReference>
<gene>
    <name evidence="13" type="ORF">OPV22_030074</name>
</gene>
<keyword evidence="6 9" id="KW-0560">Oxidoreductase</keyword>
<evidence type="ECO:0000256" key="2">
    <source>
        <dbReference type="ARBA" id="ARBA00010457"/>
    </source>
</evidence>
<organism evidence="13 14">
    <name type="scientific">Ensete ventricosum</name>
    <name type="common">Abyssinian banana</name>
    <name type="synonym">Musa ensete</name>
    <dbReference type="NCBI Taxonomy" id="4639"/>
    <lineage>
        <taxon>Eukaryota</taxon>
        <taxon>Viridiplantae</taxon>
        <taxon>Streptophyta</taxon>
        <taxon>Embryophyta</taxon>
        <taxon>Tracheophyta</taxon>
        <taxon>Spermatophyta</taxon>
        <taxon>Magnoliopsida</taxon>
        <taxon>Liliopsida</taxon>
        <taxon>Zingiberales</taxon>
        <taxon>Musaceae</taxon>
        <taxon>Ensete</taxon>
    </lineage>
</organism>
<dbReference type="FunFam" id="2.60.40.200:FF:000001">
    <property type="entry name" value="Superoxide dismutase [Cu-Zn]"/>
    <property type="match status" value="1"/>
</dbReference>
<dbReference type="CDD" id="cd00305">
    <property type="entry name" value="Cu-Zn_Superoxide_Dismutase"/>
    <property type="match status" value="1"/>
</dbReference>
<keyword evidence="4 9" id="KW-0862">Zinc</keyword>
<keyword evidence="14" id="KW-1185">Reference proteome</keyword>
<protein>
    <recommendedName>
        <fullName evidence="9">Superoxide dismutase [Cu-Zn]</fullName>
        <ecNumber evidence="9">1.15.1.1</ecNumber>
    </recommendedName>
</protein>
<feature type="signal peptide" evidence="11">
    <location>
        <begin position="1"/>
        <end position="39"/>
    </location>
</feature>
<comment type="similarity">
    <text evidence="2 9">Belongs to the Cu-Zn superoxide dismutase family.</text>
</comment>
<dbReference type="PROSITE" id="PS00332">
    <property type="entry name" value="SOD_CU_ZN_2"/>
    <property type="match status" value="1"/>
</dbReference>
<evidence type="ECO:0000256" key="8">
    <source>
        <dbReference type="ARBA" id="ARBA00049204"/>
    </source>
</evidence>
<keyword evidence="5" id="KW-0049">Antioxidant</keyword>
<dbReference type="Proteomes" id="UP001222027">
    <property type="component" value="Unassembled WGS sequence"/>
</dbReference>
<feature type="domain" description="Superoxide dismutase copper/zinc binding" evidence="12">
    <location>
        <begin position="254"/>
        <end position="387"/>
    </location>
</feature>
<dbReference type="InterPro" id="IPR024134">
    <property type="entry name" value="SOD_Cu/Zn_/chaperone"/>
</dbReference>
<dbReference type="EMBL" id="JAQQAF010000008">
    <property type="protein sequence ID" value="KAJ8467522.1"/>
    <property type="molecule type" value="Genomic_DNA"/>
</dbReference>
<keyword evidence="11" id="KW-0732">Signal</keyword>
<evidence type="ECO:0000256" key="11">
    <source>
        <dbReference type="SAM" id="SignalP"/>
    </source>
</evidence>
<dbReference type="PROSITE" id="PS00087">
    <property type="entry name" value="SOD_CU_ZN_1"/>
    <property type="match status" value="1"/>
</dbReference>
<keyword evidence="7 9" id="KW-0186">Copper</keyword>
<evidence type="ECO:0000256" key="10">
    <source>
        <dbReference type="SAM" id="MobiDB-lite"/>
    </source>
</evidence>
<dbReference type="EC" id="1.15.1.1" evidence="9"/>
<comment type="function">
    <text evidence="1 9">Destroys radicals which are normally produced within the cells and which are toxic to biological systems.</text>
</comment>
<evidence type="ECO:0000259" key="12">
    <source>
        <dbReference type="Pfam" id="PF00080"/>
    </source>
</evidence>
<evidence type="ECO:0000256" key="5">
    <source>
        <dbReference type="ARBA" id="ARBA00022862"/>
    </source>
</evidence>
<dbReference type="Gene3D" id="2.60.40.200">
    <property type="entry name" value="Superoxide dismutase, copper/zinc binding domain"/>
    <property type="match status" value="1"/>
</dbReference>
<dbReference type="GO" id="GO:0005507">
    <property type="term" value="F:copper ion binding"/>
    <property type="evidence" value="ECO:0007669"/>
    <property type="project" value="InterPro"/>
</dbReference>
<comment type="caution">
    <text evidence="13">The sequence shown here is derived from an EMBL/GenBank/DDBJ whole genome shotgun (WGS) entry which is preliminary data.</text>
</comment>